<dbReference type="AlphaFoldDB" id="A0A162PN89"/>
<comment type="caution">
    <text evidence="2">The sequence shown here is derived from an EMBL/GenBank/DDBJ whole genome shotgun (WGS) entry which is preliminary data.</text>
</comment>
<dbReference type="EMBL" id="LRGB01000469">
    <property type="protein sequence ID" value="KZS18998.1"/>
    <property type="molecule type" value="Genomic_DNA"/>
</dbReference>
<dbReference type="OrthoDB" id="6767432at2759"/>
<gene>
    <name evidence="2" type="ORF">APZ42_014706</name>
</gene>
<dbReference type="GO" id="GO:0015074">
    <property type="term" value="P:DNA integration"/>
    <property type="evidence" value="ECO:0007669"/>
    <property type="project" value="InterPro"/>
</dbReference>
<evidence type="ECO:0000313" key="3">
    <source>
        <dbReference type="Proteomes" id="UP000076858"/>
    </source>
</evidence>
<evidence type="ECO:0000313" key="2">
    <source>
        <dbReference type="EMBL" id="KZS18998.1"/>
    </source>
</evidence>
<dbReference type="PROSITE" id="PS50994">
    <property type="entry name" value="INTEGRASE"/>
    <property type="match status" value="1"/>
</dbReference>
<sequence>MNHLTVDNIKSYLSLGFMIREIAEEAHISYSTLRKFMERNQLSVRDTYTPMSEDVLQTIIYQMCCQNPCLGVKMVVGRLHAMGHRIQRERVRTLMTSLFGSRPMNRRLKRRAYYVRAPLSMIHIDGNHNLIMWRFVFHGGIDGFSRLIFFLRVANNNRARTVLDGFLDGVKFYGLPSRVRSDHGGENILVGYLMLLNRGLNRGSFLTGRSVHNQRIERLWQDVWASCTSVFYELFMNMERKRILNRYSELDLYCLHLIFNPVIQQHVDEFIDAWNLHPIRTAPGSSSPVRLFMTGLAALKRKSVDEGKEFTELVQNMEIEELGDDIEDDTSLEIEHVEVPEIIVDLDPTDGTSFKKKVWISSVPTSGSCTEVYQTSSGTFGCLRLMLVPMLD</sequence>
<dbReference type="Pfam" id="PF24764">
    <property type="entry name" value="rva_4"/>
    <property type="match status" value="1"/>
</dbReference>
<organism evidence="2 3">
    <name type="scientific">Daphnia magna</name>
    <dbReference type="NCBI Taxonomy" id="35525"/>
    <lineage>
        <taxon>Eukaryota</taxon>
        <taxon>Metazoa</taxon>
        <taxon>Ecdysozoa</taxon>
        <taxon>Arthropoda</taxon>
        <taxon>Crustacea</taxon>
        <taxon>Branchiopoda</taxon>
        <taxon>Diplostraca</taxon>
        <taxon>Cladocera</taxon>
        <taxon>Anomopoda</taxon>
        <taxon>Daphniidae</taxon>
        <taxon>Daphnia</taxon>
    </lineage>
</organism>
<dbReference type="PANTHER" id="PTHR46791">
    <property type="entry name" value="EXPRESSED PROTEIN"/>
    <property type="match status" value="1"/>
</dbReference>
<accession>A0A162PN89</accession>
<protein>
    <recommendedName>
        <fullName evidence="1">Integrase catalytic domain-containing protein</fullName>
    </recommendedName>
</protein>
<keyword evidence="3" id="KW-1185">Reference proteome</keyword>
<name>A0A162PN89_9CRUS</name>
<dbReference type="PANTHER" id="PTHR46791:SF5">
    <property type="entry name" value="CLR5 DOMAIN-CONTAINING PROTEIN-RELATED"/>
    <property type="match status" value="1"/>
</dbReference>
<dbReference type="STRING" id="35525.A0A162PN89"/>
<dbReference type="InterPro" id="IPR058913">
    <property type="entry name" value="Integrase_dom_put"/>
</dbReference>
<dbReference type="InterPro" id="IPR001584">
    <property type="entry name" value="Integrase_cat-core"/>
</dbReference>
<reference evidence="2 3" key="1">
    <citation type="submission" date="2016-03" db="EMBL/GenBank/DDBJ databases">
        <title>EvidentialGene: Evidence-directed Construction of Genes on Genomes.</title>
        <authorList>
            <person name="Gilbert D.G."/>
            <person name="Choi J.-H."/>
            <person name="Mockaitis K."/>
            <person name="Colbourne J."/>
            <person name="Pfrender M."/>
        </authorList>
    </citation>
    <scope>NUCLEOTIDE SEQUENCE [LARGE SCALE GENOMIC DNA]</scope>
    <source>
        <strain evidence="2 3">Xinb3</strain>
        <tissue evidence="2">Complete organism</tissue>
    </source>
</reference>
<dbReference type="Proteomes" id="UP000076858">
    <property type="component" value="Unassembled WGS sequence"/>
</dbReference>
<evidence type="ECO:0000259" key="1">
    <source>
        <dbReference type="PROSITE" id="PS50994"/>
    </source>
</evidence>
<dbReference type="InterPro" id="IPR012337">
    <property type="entry name" value="RNaseH-like_sf"/>
</dbReference>
<proteinExistence type="predicted"/>
<feature type="domain" description="Integrase catalytic" evidence="1">
    <location>
        <begin position="114"/>
        <end position="296"/>
    </location>
</feature>
<dbReference type="SUPFAM" id="SSF53098">
    <property type="entry name" value="Ribonuclease H-like"/>
    <property type="match status" value="1"/>
</dbReference>